<gene>
    <name evidence="13" type="ORF">COO92_14995</name>
</gene>
<evidence type="ECO:0000256" key="9">
    <source>
        <dbReference type="PIRSR" id="PIRSR611782-1"/>
    </source>
</evidence>
<dbReference type="Gene3D" id="2.40.10.120">
    <property type="match status" value="1"/>
</dbReference>
<keyword evidence="8" id="KW-0720">Serine protease</keyword>
<evidence type="ECO:0000256" key="4">
    <source>
        <dbReference type="ARBA" id="ARBA00022729"/>
    </source>
</evidence>
<keyword evidence="14" id="KW-1185">Reference proteome</keyword>
<evidence type="ECO:0000256" key="2">
    <source>
        <dbReference type="ARBA" id="ARBA00010541"/>
    </source>
</evidence>
<evidence type="ECO:0000256" key="11">
    <source>
        <dbReference type="SAM" id="MobiDB-lite"/>
    </source>
</evidence>
<sequence>MAVSGPTSIAHAQSEDRRLPSSETEIKMSLSPLVKQTAPTVVNIYTKKVVSERARSPFFNDPFFKQFFGDRFGGAFGAPRQRVERSLGSGVIVSGDGTIVTNHHVIDGASEIRVVLHDNREFDADLVGSDERTDLAVLKLRDVEAELPSITFGDSDAVEVGDLVLAIGNPFGVGQTVTSGIVSALARAGVTGQDYQSFIQTDAAINPGNSGGALIDIDGKLIGVNSAIFTKSGGSNGIGFAVPVNMVKVVMRGLISGDLRRPWLGAAGQAVTADLASSLELDRPHGVLISEIRDGSPAERGGLHPGDVVVAVNGLAVDNPNELKFRIATLELTGGAELSVLRQGASVMLTLPLEVAPELPARDESIIEGRNPFSGAKIANMNPALADEIGTDTLSTGVVVLGVARDSLARRTRLQPGDYIVEINGEAIDSVARLKEVVTAGERSKDWKIAVKRDGKVLTGEFTL</sequence>
<feature type="active site" description="Charge relay system" evidence="9">
    <location>
        <position position="210"/>
    </location>
</feature>
<dbReference type="AlphaFoldDB" id="A0A2N3L428"/>
<evidence type="ECO:0000313" key="14">
    <source>
        <dbReference type="Proteomes" id="UP000233332"/>
    </source>
</evidence>
<feature type="active site" description="Charge relay system" evidence="9">
    <location>
        <position position="104"/>
    </location>
</feature>
<evidence type="ECO:0000256" key="5">
    <source>
        <dbReference type="ARBA" id="ARBA00022737"/>
    </source>
</evidence>
<keyword evidence="5" id="KW-0677">Repeat</keyword>
<feature type="domain" description="PDZ" evidence="12">
    <location>
        <begin position="378"/>
        <end position="455"/>
    </location>
</feature>
<feature type="binding site" evidence="10">
    <location>
        <position position="134"/>
    </location>
    <ligand>
        <name>substrate</name>
    </ligand>
</feature>
<feature type="binding site" evidence="10">
    <location>
        <begin position="208"/>
        <end position="210"/>
    </location>
    <ligand>
        <name>substrate</name>
    </ligand>
</feature>
<dbReference type="SUPFAM" id="SSF50156">
    <property type="entry name" value="PDZ domain-like"/>
    <property type="match status" value="2"/>
</dbReference>
<dbReference type="InterPro" id="IPR036034">
    <property type="entry name" value="PDZ_sf"/>
</dbReference>
<feature type="binding site" evidence="10">
    <location>
        <position position="104"/>
    </location>
    <ligand>
        <name>substrate</name>
    </ligand>
</feature>
<feature type="domain" description="PDZ" evidence="12">
    <location>
        <begin position="256"/>
        <end position="319"/>
    </location>
</feature>
<dbReference type="InterPro" id="IPR009003">
    <property type="entry name" value="Peptidase_S1_PA"/>
</dbReference>
<dbReference type="GO" id="GO:0042597">
    <property type="term" value="C:periplasmic space"/>
    <property type="evidence" value="ECO:0007669"/>
    <property type="project" value="UniProtKB-SubCell"/>
</dbReference>
<dbReference type="InterPro" id="IPR041489">
    <property type="entry name" value="PDZ_6"/>
</dbReference>
<evidence type="ECO:0000259" key="12">
    <source>
        <dbReference type="PROSITE" id="PS50106"/>
    </source>
</evidence>
<dbReference type="Gene3D" id="2.30.42.10">
    <property type="match status" value="2"/>
</dbReference>
<dbReference type="PANTHER" id="PTHR22939:SF129">
    <property type="entry name" value="SERINE PROTEASE HTRA2, MITOCHONDRIAL"/>
    <property type="match status" value="1"/>
</dbReference>
<dbReference type="PROSITE" id="PS50106">
    <property type="entry name" value="PDZ"/>
    <property type="match status" value="2"/>
</dbReference>
<dbReference type="NCBIfam" id="TIGR02037">
    <property type="entry name" value="degP_htrA_DO"/>
    <property type="match status" value="1"/>
</dbReference>
<evidence type="ECO:0000256" key="6">
    <source>
        <dbReference type="ARBA" id="ARBA00022764"/>
    </source>
</evidence>
<dbReference type="Pfam" id="PF17820">
    <property type="entry name" value="PDZ_6"/>
    <property type="match status" value="1"/>
</dbReference>
<keyword evidence="4" id="KW-0732">Signal</keyword>
<feature type="active site" description="Charge relay system" evidence="9">
    <location>
        <position position="134"/>
    </location>
</feature>
<comment type="subcellular location">
    <subcellularLocation>
        <location evidence="1">Periplasm</location>
    </subcellularLocation>
</comment>
<name>A0A2N3L428_9PROT</name>
<evidence type="ECO:0000313" key="13">
    <source>
        <dbReference type="EMBL" id="PKR57589.1"/>
    </source>
</evidence>
<proteinExistence type="inferred from homology"/>
<dbReference type="InterPro" id="IPR001478">
    <property type="entry name" value="PDZ"/>
</dbReference>
<organism evidence="13 14">
    <name type="scientific">Thalassospira lohafexi</name>
    <dbReference type="NCBI Taxonomy" id="744227"/>
    <lineage>
        <taxon>Bacteria</taxon>
        <taxon>Pseudomonadati</taxon>
        <taxon>Pseudomonadota</taxon>
        <taxon>Alphaproteobacteria</taxon>
        <taxon>Rhodospirillales</taxon>
        <taxon>Thalassospiraceae</taxon>
        <taxon>Thalassospira</taxon>
    </lineage>
</organism>
<evidence type="ECO:0000256" key="7">
    <source>
        <dbReference type="ARBA" id="ARBA00022801"/>
    </source>
</evidence>
<keyword evidence="7" id="KW-0378">Hydrolase</keyword>
<dbReference type="Pfam" id="PF13180">
    <property type="entry name" value="PDZ_2"/>
    <property type="match status" value="1"/>
</dbReference>
<dbReference type="GO" id="GO:0006508">
    <property type="term" value="P:proteolysis"/>
    <property type="evidence" value="ECO:0007669"/>
    <property type="project" value="UniProtKB-KW"/>
</dbReference>
<feature type="compositionally biased region" description="Polar residues" evidence="11">
    <location>
        <begin position="1"/>
        <end position="11"/>
    </location>
</feature>
<dbReference type="Pfam" id="PF13365">
    <property type="entry name" value="Trypsin_2"/>
    <property type="match status" value="1"/>
</dbReference>
<feature type="binding site" evidence="10">
    <location>
        <begin position="264"/>
        <end position="268"/>
    </location>
    <ligand>
        <name>substrate</name>
    </ligand>
</feature>
<protein>
    <submittedName>
        <fullName evidence="13">Serine protease</fullName>
    </submittedName>
</protein>
<feature type="region of interest" description="Disordered" evidence="11">
    <location>
        <begin position="1"/>
        <end position="23"/>
    </location>
</feature>
<evidence type="ECO:0000256" key="3">
    <source>
        <dbReference type="ARBA" id="ARBA00022670"/>
    </source>
</evidence>
<evidence type="ECO:0000256" key="1">
    <source>
        <dbReference type="ARBA" id="ARBA00004418"/>
    </source>
</evidence>
<keyword evidence="3 13" id="KW-0645">Protease</keyword>
<dbReference type="EMBL" id="NXGX01000006">
    <property type="protein sequence ID" value="PKR57589.1"/>
    <property type="molecule type" value="Genomic_DNA"/>
</dbReference>
<reference evidence="13 14" key="1">
    <citation type="submission" date="2017-09" db="EMBL/GenBank/DDBJ databases">
        <title>Biodiversity and function of Thalassospira species in the particle-attached aromatic-hydrocarbon-degrading consortia from the surface seawater of the China South Sea.</title>
        <authorList>
            <person name="Dong C."/>
            <person name="Lai Q."/>
            <person name="Shao Z."/>
        </authorList>
    </citation>
    <scope>NUCLEOTIDE SEQUENCE [LARGE SCALE GENOMIC DNA]</scope>
    <source>
        <strain evidence="13 14">139Z-12</strain>
    </source>
</reference>
<dbReference type="InterPro" id="IPR011782">
    <property type="entry name" value="Pept_S1C_Do"/>
</dbReference>
<comment type="similarity">
    <text evidence="2">Belongs to the peptidase S1C family.</text>
</comment>
<dbReference type="SUPFAM" id="SSF50494">
    <property type="entry name" value="Trypsin-like serine proteases"/>
    <property type="match status" value="1"/>
</dbReference>
<evidence type="ECO:0000256" key="8">
    <source>
        <dbReference type="ARBA" id="ARBA00022825"/>
    </source>
</evidence>
<feature type="compositionally biased region" description="Basic and acidic residues" evidence="11">
    <location>
        <begin position="13"/>
        <end position="23"/>
    </location>
</feature>
<dbReference type="PRINTS" id="PR00834">
    <property type="entry name" value="PROTEASES2C"/>
</dbReference>
<dbReference type="InterPro" id="IPR001940">
    <property type="entry name" value="Peptidase_S1C"/>
</dbReference>
<dbReference type="PANTHER" id="PTHR22939">
    <property type="entry name" value="SERINE PROTEASE FAMILY S1C HTRA-RELATED"/>
    <property type="match status" value="1"/>
</dbReference>
<keyword evidence="6" id="KW-0574">Periplasm</keyword>
<evidence type="ECO:0000256" key="10">
    <source>
        <dbReference type="PIRSR" id="PIRSR611782-2"/>
    </source>
</evidence>
<dbReference type="GO" id="GO:0004252">
    <property type="term" value="F:serine-type endopeptidase activity"/>
    <property type="evidence" value="ECO:0007669"/>
    <property type="project" value="InterPro"/>
</dbReference>
<accession>A0A2N3L428</accession>
<dbReference type="Proteomes" id="UP000233332">
    <property type="component" value="Unassembled WGS sequence"/>
</dbReference>
<comment type="caution">
    <text evidence="13">The sequence shown here is derived from an EMBL/GenBank/DDBJ whole genome shotgun (WGS) entry which is preliminary data.</text>
</comment>
<dbReference type="SMART" id="SM00228">
    <property type="entry name" value="PDZ"/>
    <property type="match status" value="2"/>
</dbReference>